<evidence type="ECO:0000256" key="1">
    <source>
        <dbReference type="ARBA" id="ARBA00000488"/>
    </source>
</evidence>
<dbReference type="Pfam" id="PF09358">
    <property type="entry name" value="E1_UFD"/>
    <property type="match status" value="1"/>
</dbReference>
<dbReference type="InterPro" id="IPR042302">
    <property type="entry name" value="E1_FCCH_sf"/>
</dbReference>
<dbReference type="InterPro" id="IPR045886">
    <property type="entry name" value="ThiF/MoeB/HesA"/>
</dbReference>
<organism evidence="12">
    <name type="scientific">Eutreptiella gymnastica</name>
    <dbReference type="NCBI Taxonomy" id="73025"/>
    <lineage>
        <taxon>Eukaryota</taxon>
        <taxon>Discoba</taxon>
        <taxon>Euglenozoa</taxon>
        <taxon>Euglenida</taxon>
        <taxon>Spirocuta</taxon>
        <taxon>Euglenophyceae</taxon>
        <taxon>Eutreptiales</taxon>
        <taxon>Eutreptiaceae</taxon>
        <taxon>Eutreptiella</taxon>
    </lineage>
</organism>
<evidence type="ECO:0000313" key="12">
    <source>
        <dbReference type="EMBL" id="CAE0812352.1"/>
    </source>
</evidence>
<feature type="transmembrane region" description="Helical" evidence="10">
    <location>
        <begin position="865"/>
        <end position="885"/>
    </location>
</feature>
<dbReference type="GO" id="GO:0019948">
    <property type="term" value="F:SUMO activating enzyme activity"/>
    <property type="evidence" value="ECO:0007669"/>
    <property type="project" value="TreeGrafter"/>
</dbReference>
<comment type="similarity">
    <text evidence="3">Belongs to the ubiquitin-activating E1 family.</text>
</comment>
<dbReference type="Pfam" id="PF10585">
    <property type="entry name" value="UBA_E1_SCCH"/>
    <property type="match status" value="1"/>
</dbReference>
<sequence>MADAQDGSVLDESLYSRQLYVLGAEAMQRMSRSDVLVVGLSGLGCEIAKNIILSGVKSITVSDSEDVTWADLGTHFFVGAEDIGKNRVECCLAKLAELNPYVVCKQHAGRVDLQFVTTFHTVVMVDQGSVEGLMEMNAVCRQQGTHFIAVESRGVFGYVFVDFGDQFHVVDVDGTEPARHVITDITTSEAAEVTVDEESGQALGLAVGDVVQIDYVEGMAGINGTQHTVLQVTGKHKIVIGDTRDMGQYVRGGYLSGTKKQETMRFKSLGDSIQSPEFVVSDYAQMDRPGQLHVAWLALHRWRSAHGRWPQSYNAAEAEEVVELARSLDLSVPSDVVRALAYTARGSLNPLCCFLGGIAAQEVLKSCSGKFRPIQQWFYFDAVECLPSVSSAVADPKQFTAEGVRYESQIAVLGQQMQETLKNLNYFVVGAGALGCELLKNMALMGVGAGARGSVTVTDMDAIEVSNLSRQFLFRRQHVGQLKSSTAAAAAKVINHSIKIRHMSHKVHPETEHIFDDRFWDRLDGVVNALDNIPARLYVDSKCISYRKPLLESGTLGAQANCQVIIPMLTESYGTQRDPEEQSIPMCTMHYYPNTIDHTIHWARDLFSGLFSKPGEEANKFVRDPAGFFKSLEKEENVSVCLQAVENVCSLMIVERPGSIEDCVYWARRQFEDRFSNDIKQLLHIHPLDKLGDDGKLFWSGSKKPPKPLQFDTADPGHMEFVLWATVLFASVYQLPVPDLAQVRDAAIPILQKFQPEPFKPRDVFIPASEGDTKKEAPPPGEVEMKESPRSDEQLQQLAQREAEIQGFLAQKGESACALSEIEFEKDDPSNGHIDFITAASNLRARNYGIPEADKMHTKRISGRIIPAMITTTALITGFVCLQLYKLAMKKSMQSFRNVYVNLAVPCVIQSEPQKPPQVYYLPASTEGSAAASSSTTSIASDPLVGQSFTLWDRLDLNVGRDISLTQFLGAFKNKYHMSIVMMSHGAVLIYHPTLALPSAAYDMPLTIMLSRLFGIELGPTRKYVDFTVNCDSLTGQQIPQVPPVRYKFKGAKTAAAPAPAGGSG</sequence>
<keyword evidence="10" id="KW-0472">Membrane</keyword>
<evidence type="ECO:0000256" key="6">
    <source>
        <dbReference type="ARBA" id="ARBA00022741"/>
    </source>
</evidence>
<accession>A0A7S4D0L7</accession>
<dbReference type="InterPro" id="IPR042449">
    <property type="entry name" value="Ub-E1_IAD_1"/>
</dbReference>
<comment type="pathway">
    <text evidence="2">Protein modification; protein ubiquitination.</text>
</comment>
<evidence type="ECO:0000256" key="10">
    <source>
        <dbReference type="SAM" id="Phobius"/>
    </source>
</evidence>
<keyword evidence="10" id="KW-0812">Transmembrane</keyword>
<dbReference type="Gene3D" id="3.40.50.12550">
    <property type="entry name" value="Ubiquitin-activating enzyme E1, inactive adenylation domain, subdomain 2"/>
    <property type="match status" value="1"/>
</dbReference>
<evidence type="ECO:0000256" key="5">
    <source>
        <dbReference type="ARBA" id="ARBA00022598"/>
    </source>
</evidence>
<dbReference type="PRINTS" id="PR01849">
    <property type="entry name" value="UBIQUITINACT"/>
</dbReference>
<feature type="compositionally biased region" description="Basic and acidic residues" evidence="9">
    <location>
        <begin position="771"/>
        <end position="791"/>
    </location>
</feature>
<dbReference type="EMBL" id="HBJA01066757">
    <property type="protein sequence ID" value="CAE0812352.1"/>
    <property type="molecule type" value="Transcribed_RNA"/>
</dbReference>
<evidence type="ECO:0000259" key="11">
    <source>
        <dbReference type="SMART" id="SM00985"/>
    </source>
</evidence>
<dbReference type="Gene3D" id="2.40.30.180">
    <property type="entry name" value="Ubiquitin-activating enzyme E1, FCCH domain"/>
    <property type="match status" value="1"/>
</dbReference>
<dbReference type="GO" id="GO:0005737">
    <property type="term" value="C:cytoplasm"/>
    <property type="evidence" value="ECO:0007669"/>
    <property type="project" value="TreeGrafter"/>
</dbReference>
<evidence type="ECO:0000256" key="8">
    <source>
        <dbReference type="ARBA" id="ARBA00022840"/>
    </source>
</evidence>
<name>A0A7S4D0L7_9EUGL</name>
<gene>
    <name evidence="12" type="ORF">EGYM00163_LOCUS23502</name>
</gene>
<feature type="region of interest" description="Disordered" evidence="9">
    <location>
        <begin position="762"/>
        <end position="791"/>
    </location>
</feature>
<dbReference type="FunFam" id="3.50.50.80:FF:000001">
    <property type="entry name" value="ubiquitin-like modifier-activating enzyme 1"/>
    <property type="match status" value="1"/>
</dbReference>
<proteinExistence type="inferred from homology"/>
<feature type="domain" description="Ubiquitin-activating enzyme E1 C-terminal" evidence="11">
    <location>
        <begin position="896"/>
        <end position="1045"/>
    </location>
</feature>
<dbReference type="InterPro" id="IPR000011">
    <property type="entry name" value="UBQ/SUMO-activ_enz_E1-like"/>
</dbReference>
<dbReference type="InterPro" id="IPR035985">
    <property type="entry name" value="Ubiquitin-activating_enz"/>
</dbReference>
<reference evidence="12" key="1">
    <citation type="submission" date="2021-01" db="EMBL/GenBank/DDBJ databases">
        <authorList>
            <person name="Corre E."/>
            <person name="Pelletier E."/>
            <person name="Niang G."/>
            <person name="Scheremetjew M."/>
            <person name="Finn R."/>
            <person name="Kale V."/>
            <person name="Holt S."/>
            <person name="Cochrane G."/>
            <person name="Meng A."/>
            <person name="Brown T."/>
            <person name="Cohen L."/>
        </authorList>
    </citation>
    <scope>NUCLEOTIDE SEQUENCE</scope>
    <source>
        <strain evidence="12">CCMP1594</strain>
    </source>
</reference>
<dbReference type="PANTHER" id="PTHR10953">
    <property type="entry name" value="UBIQUITIN-ACTIVATING ENZYME E1"/>
    <property type="match status" value="1"/>
</dbReference>
<dbReference type="Pfam" id="PF00899">
    <property type="entry name" value="ThiF"/>
    <property type="match status" value="2"/>
</dbReference>
<dbReference type="Gene3D" id="3.50.50.80">
    <property type="entry name" value="Ubiquitin-activating enzyme E1, inactive adenylation domain, subdomain 1"/>
    <property type="match status" value="1"/>
</dbReference>
<evidence type="ECO:0000256" key="7">
    <source>
        <dbReference type="ARBA" id="ARBA00022786"/>
    </source>
</evidence>
<dbReference type="GO" id="GO:0031510">
    <property type="term" value="C:SUMO activating enzyme complex"/>
    <property type="evidence" value="ECO:0007669"/>
    <property type="project" value="TreeGrafter"/>
</dbReference>
<evidence type="ECO:0000256" key="3">
    <source>
        <dbReference type="ARBA" id="ARBA00005673"/>
    </source>
</evidence>
<keyword evidence="5" id="KW-0436">Ligase</keyword>
<dbReference type="UniPathway" id="UPA00143"/>
<dbReference type="InterPro" id="IPR038252">
    <property type="entry name" value="UBA_E1_C_sf"/>
</dbReference>
<dbReference type="InterPro" id="IPR018965">
    <property type="entry name" value="Ub-activating_enz_E1_C"/>
</dbReference>
<evidence type="ECO:0000256" key="9">
    <source>
        <dbReference type="SAM" id="MobiDB-lite"/>
    </source>
</evidence>
<comment type="catalytic activity">
    <reaction evidence="1">
        <text>ATP + ubiquitin + [E1 ubiquitin-activating enzyme]-L-cysteine = AMP + diphosphate + S-ubiquitinyl-[E1 ubiquitin-activating enzyme]-L-cysteine.</text>
        <dbReference type="EC" id="6.2.1.45"/>
    </reaction>
</comment>
<dbReference type="GO" id="GO:0005524">
    <property type="term" value="F:ATP binding"/>
    <property type="evidence" value="ECO:0007669"/>
    <property type="project" value="UniProtKB-KW"/>
</dbReference>
<protein>
    <recommendedName>
        <fullName evidence="4">E1 ubiquitin-activating enzyme</fullName>
        <ecNumber evidence="4">6.2.1.45</ecNumber>
    </recommendedName>
</protein>
<dbReference type="Gene3D" id="3.10.290.60">
    <property type="entry name" value="Ubiquitin-activating enzyme E1, UFD domain"/>
    <property type="match status" value="1"/>
</dbReference>
<dbReference type="GO" id="GO:0016925">
    <property type="term" value="P:protein sumoylation"/>
    <property type="evidence" value="ECO:0007669"/>
    <property type="project" value="TreeGrafter"/>
</dbReference>
<dbReference type="Gene3D" id="3.40.50.720">
    <property type="entry name" value="NAD(P)-binding Rossmann-like Domain"/>
    <property type="match status" value="1"/>
</dbReference>
<dbReference type="InterPro" id="IPR000594">
    <property type="entry name" value="ThiF_NAD_FAD-bd"/>
</dbReference>
<dbReference type="NCBIfam" id="TIGR01408">
    <property type="entry name" value="Ube1"/>
    <property type="match status" value="1"/>
</dbReference>
<keyword evidence="8" id="KW-0067">ATP-binding</keyword>
<dbReference type="SUPFAM" id="SSF69572">
    <property type="entry name" value="Activating enzymes of the ubiquitin-like proteins"/>
    <property type="match status" value="2"/>
</dbReference>
<dbReference type="PANTHER" id="PTHR10953:SF4">
    <property type="entry name" value="UBIQUITIN-ACTIVATING ENZYME E1 C-TERMINAL DOMAIN-CONTAINING PROTEIN"/>
    <property type="match status" value="1"/>
</dbReference>
<evidence type="ECO:0000256" key="4">
    <source>
        <dbReference type="ARBA" id="ARBA00012990"/>
    </source>
</evidence>
<keyword evidence="6" id="KW-0547">Nucleotide-binding</keyword>
<dbReference type="InterPro" id="IPR018075">
    <property type="entry name" value="UBQ-activ_enz_E1"/>
</dbReference>
<keyword evidence="7" id="KW-0833">Ubl conjugation pathway</keyword>
<dbReference type="FunFam" id="3.40.50.720:FF:000015">
    <property type="entry name" value="Ubiquitin-activating enzyme E1 1"/>
    <property type="match status" value="1"/>
</dbReference>
<dbReference type="InterPro" id="IPR042063">
    <property type="entry name" value="Ubi_acti_E1_SCCH"/>
</dbReference>
<dbReference type="Gene3D" id="1.10.10.2660">
    <property type="entry name" value="Ubiquitin-activating enzyme E1, SCCH domain"/>
    <property type="match status" value="1"/>
</dbReference>
<dbReference type="GO" id="GO:0004839">
    <property type="term" value="F:ubiquitin activating enzyme activity"/>
    <property type="evidence" value="ECO:0007669"/>
    <property type="project" value="UniProtKB-EC"/>
</dbReference>
<keyword evidence="10" id="KW-1133">Transmembrane helix</keyword>
<dbReference type="InterPro" id="IPR019572">
    <property type="entry name" value="UBA_E1_SCCH"/>
</dbReference>
<dbReference type="EC" id="6.2.1.45" evidence="4"/>
<dbReference type="AlphaFoldDB" id="A0A7S4D0L7"/>
<dbReference type="SMART" id="SM00985">
    <property type="entry name" value="UBA_e1_C"/>
    <property type="match status" value="1"/>
</dbReference>
<evidence type="ECO:0000256" key="2">
    <source>
        <dbReference type="ARBA" id="ARBA00004906"/>
    </source>
</evidence>